<name>A0A0T9TE46_YERAL</name>
<protein>
    <submittedName>
        <fullName evidence="2">Esterase ybfF</fullName>
        <ecNumber evidence="2">3.1.1.24</ecNumber>
    </submittedName>
</protein>
<accession>A0A0T9TE46</accession>
<dbReference type="EC" id="3.1.1.24" evidence="2"/>
<dbReference type="Pfam" id="PF00561">
    <property type="entry name" value="Abhydrolase_1"/>
    <property type="match status" value="1"/>
</dbReference>
<dbReference type="Gene3D" id="3.40.50.1820">
    <property type="entry name" value="alpha/beta hydrolase"/>
    <property type="match status" value="1"/>
</dbReference>
<dbReference type="InterPro" id="IPR050266">
    <property type="entry name" value="AB_hydrolase_sf"/>
</dbReference>
<sequence>MNTKNMHYVDIGSGFPLLLGHSYLFSSDMWSSQLPELAKRYRVIIPDLWGHGASPELPDGYSSLSDIAHDHLSLMDDLGIKEFGILGLSVGGMWGAELAALHPERVNLLALMDTFLGEESDAERLRYFGMLNEIDKIGSIQSPLLEYAAKLFYSDNVSNMLLHPLIDHLRSIPVERLRQSIVPLGKLIFGRPNKLSLLEKITVPSIVITGEYDKPRPPSEGALMSKLLRCDHVIIPGAGHISNKEKPDIVTDTLLQFLSKAHSAN</sequence>
<dbReference type="InterPro" id="IPR029058">
    <property type="entry name" value="AB_hydrolase_fold"/>
</dbReference>
<dbReference type="STRING" id="1453495.AT01_701"/>
<dbReference type="eggNOG" id="COG0596">
    <property type="taxonomic scope" value="Bacteria"/>
</dbReference>
<dbReference type="PANTHER" id="PTHR43798:SF29">
    <property type="entry name" value="AB HYDROLASE-1 DOMAIN-CONTAINING PROTEIN"/>
    <property type="match status" value="1"/>
</dbReference>
<gene>
    <name evidence="2" type="primary">catD</name>
    <name evidence="2" type="ORF">ERS137965_01032</name>
</gene>
<dbReference type="PRINTS" id="PR00412">
    <property type="entry name" value="EPOXHYDRLASE"/>
</dbReference>
<dbReference type="AlphaFoldDB" id="A0A0T9TE46"/>
<dbReference type="GO" id="GO:0047570">
    <property type="term" value="F:3-oxoadipate enol-lactonase activity"/>
    <property type="evidence" value="ECO:0007669"/>
    <property type="project" value="UniProtKB-EC"/>
</dbReference>
<evidence type="ECO:0000259" key="1">
    <source>
        <dbReference type="Pfam" id="PF00561"/>
    </source>
</evidence>
<dbReference type="InterPro" id="IPR000639">
    <property type="entry name" value="Epox_hydrolase-like"/>
</dbReference>
<evidence type="ECO:0000313" key="2">
    <source>
        <dbReference type="EMBL" id="CNK76817.1"/>
    </source>
</evidence>
<dbReference type="InterPro" id="IPR000073">
    <property type="entry name" value="AB_hydrolase_1"/>
</dbReference>
<dbReference type="SUPFAM" id="SSF53474">
    <property type="entry name" value="alpha/beta-Hydrolases"/>
    <property type="match status" value="1"/>
</dbReference>
<keyword evidence="2" id="KW-0378">Hydrolase</keyword>
<dbReference type="EMBL" id="CQEJ01000004">
    <property type="protein sequence ID" value="CNK76817.1"/>
    <property type="molecule type" value="Genomic_DNA"/>
</dbReference>
<feature type="domain" description="AB hydrolase-1" evidence="1">
    <location>
        <begin position="16"/>
        <end position="247"/>
    </location>
</feature>
<dbReference type="Proteomes" id="UP000041595">
    <property type="component" value="Unassembled WGS sequence"/>
</dbReference>
<reference evidence="2 3" key="1">
    <citation type="submission" date="2015-03" db="EMBL/GenBank/DDBJ databases">
        <authorList>
            <person name="Murphy D."/>
        </authorList>
    </citation>
    <scope>NUCLEOTIDE SEQUENCE [LARGE SCALE GENOMIC DNA]</scope>
    <source>
        <strain evidence="2 3">IP06005</strain>
    </source>
</reference>
<dbReference type="PANTHER" id="PTHR43798">
    <property type="entry name" value="MONOACYLGLYCEROL LIPASE"/>
    <property type="match status" value="1"/>
</dbReference>
<organism evidence="2 3">
    <name type="scientific">Yersinia aldovae</name>
    <dbReference type="NCBI Taxonomy" id="29483"/>
    <lineage>
        <taxon>Bacteria</taxon>
        <taxon>Pseudomonadati</taxon>
        <taxon>Pseudomonadota</taxon>
        <taxon>Gammaproteobacteria</taxon>
        <taxon>Enterobacterales</taxon>
        <taxon>Yersiniaceae</taxon>
        <taxon>Yersinia</taxon>
    </lineage>
</organism>
<proteinExistence type="predicted"/>
<evidence type="ECO:0000313" key="3">
    <source>
        <dbReference type="Proteomes" id="UP000041595"/>
    </source>
</evidence>
<dbReference type="PRINTS" id="PR00111">
    <property type="entry name" value="ABHYDROLASE"/>
</dbReference>